<gene>
    <name evidence="2" type="ORF">BP5553_00330</name>
</gene>
<sequence>MANTGFFHHIGTFLIFAASILLLVTTISAPVINNIALLKVDLSGGDSSLSFGTFGYCITQPGDDVCSGKHIGYNPAEILEGAGIEEFNRASTDSTKALTRVMILHPVACGVSFIAFLLALGSGFCGAIFASVVAMLAFLISLVAVICDFVSFGIIKRHVNNEDSGNKANFSVAIWLILVAMLCLFIGTIIVLLTCCSSRMHRQKRGSKHAEGGYVTGHRTKRHFWQRGNRY</sequence>
<accession>A0A370TXV5</accession>
<comment type="caution">
    <text evidence="2">The sequence shown here is derived from an EMBL/GenBank/DDBJ whole genome shotgun (WGS) entry which is preliminary data.</text>
</comment>
<dbReference type="AlphaFoldDB" id="A0A370TXV5"/>
<evidence type="ECO:0000313" key="2">
    <source>
        <dbReference type="EMBL" id="RDL40351.1"/>
    </source>
</evidence>
<dbReference type="EMBL" id="NPIC01000001">
    <property type="protein sequence ID" value="RDL40351.1"/>
    <property type="molecule type" value="Genomic_DNA"/>
</dbReference>
<dbReference type="PANTHER" id="PTHR28013:SF7">
    <property type="entry name" value="PALI-DOMAIN-CONTAINING PROTEIN"/>
    <property type="match status" value="1"/>
</dbReference>
<dbReference type="RefSeq" id="XP_031873007.1">
    <property type="nucleotide sequence ID" value="XM_032008953.1"/>
</dbReference>
<dbReference type="OrthoDB" id="2354757at2759"/>
<feature type="transmembrane region" description="Helical" evidence="1">
    <location>
        <begin position="97"/>
        <end position="120"/>
    </location>
</feature>
<dbReference type="PANTHER" id="PTHR28013">
    <property type="entry name" value="PROTEIN DCV1-RELATED"/>
    <property type="match status" value="1"/>
</dbReference>
<keyword evidence="3" id="KW-1185">Reference proteome</keyword>
<keyword evidence="1" id="KW-1133">Transmembrane helix</keyword>
<proteinExistence type="predicted"/>
<evidence type="ECO:0008006" key="4">
    <source>
        <dbReference type="Google" id="ProtNLM"/>
    </source>
</evidence>
<keyword evidence="1" id="KW-0812">Transmembrane</keyword>
<dbReference type="Pfam" id="PF06687">
    <property type="entry name" value="SUR7"/>
    <property type="match status" value="1"/>
</dbReference>
<dbReference type="GO" id="GO:0005886">
    <property type="term" value="C:plasma membrane"/>
    <property type="evidence" value="ECO:0007669"/>
    <property type="project" value="InterPro"/>
</dbReference>
<feature type="transmembrane region" description="Helical" evidence="1">
    <location>
        <begin position="12"/>
        <end position="32"/>
    </location>
</feature>
<dbReference type="InterPro" id="IPR051380">
    <property type="entry name" value="pH-response_reg_palI/RIM9"/>
</dbReference>
<dbReference type="GO" id="GO:0035838">
    <property type="term" value="C:growing cell tip"/>
    <property type="evidence" value="ECO:0007669"/>
    <property type="project" value="TreeGrafter"/>
</dbReference>
<keyword evidence="1" id="KW-0472">Membrane</keyword>
<reference evidence="2 3" key="1">
    <citation type="journal article" date="2018" name="IMA Fungus">
        <title>IMA Genome-F 9: Draft genome sequence of Annulohypoxylon stygium, Aspergillus mulundensis, Berkeleyomyces basicola (syn. Thielaviopsis basicola), Ceratocystis smalleyi, two Cercospora beticola strains, Coleophoma cylindrospora, Fusarium fracticaudum, Phialophora cf. hyalina, and Morchella septimelata.</title>
        <authorList>
            <person name="Wingfield B.D."/>
            <person name="Bills G.F."/>
            <person name="Dong Y."/>
            <person name="Huang W."/>
            <person name="Nel W.J."/>
            <person name="Swalarsk-Parry B.S."/>
            <person name="Vaghefi N."/>
            <person name="Wilken P.M."/>
            <person name="An Z."/>
            <person name="de Beer Z.W."/>
            <person name="De Vos L."/>
            <person name="Chen L."/>
            <person name="Duong T.A."/>
            <person name="Gao Y."/>
            <person name="Hammerbacher A."/>
            <person name="Kikkert J.R."/>
            <person name="Li Y."/>
            <person name="Li H."/>
            <person name="Li K."/>
            <person name="Li Q."/>
            <person name="Liu X."/>
            <person name="Ma X."/>
            <person name="Naidoo K."/>
            <person name="Pethybridge S.J."/>
            <person name="Sun J."/>
            <person name="Steenkamp E.T."/>
            <person name="van der Nest M.A."/>
            <person name="van Wyk S."/>
            <person name="Wingfield M.J."/>
            <person name="Xiong C."/>
            <person name="Yue Q."/>
            <person name="Zhang X."/>
        </authorList>
    </citation>
    <scope>NUCLEOTIDE SEQUENCE [LARGE SCALE GENOMIC DNA]</scope>
    <source>
        <strain evidence="2 3">BP 5553</strain>
    </source>
</reference>
<evidence type="ECO:0000256" key="1">
    <source>
        <dbReference type="SAM" id="Phobius"/>
    </source>
</evidence>
<dbReference type="InterPro" id="IPR009571">
    <property type="entry name" value="SUR7/Rim9-like_fungi"/>
</dbReference>
<protein>
    <recommendedName>
        <fullName evidence="4">Pali-domain-containing protein</fullName>
    </recommendedName>
</protein>
<feature type="transmembrane region" description="Helical" evidence="1">
    <location>
        <begin position="127"/>
        <end position="152"/>
    </location>
</feature>
<feature type="transmembrane region" description="Helical" evidence="1">
    <location>
        <begin position="172"/>
        <end position="195"/>
    </location>
</feature>
<dbReference type="GO" id="GO:0032153">
    <property type="term" value="C:cell division site"/>
    <property type="evidence" value="ECO:0007669"/>
    <property type="project" value="TreeGrafter"/>
</dbReference>
<dbReference type="GeneID" id="43593179"/>
<dbReference type="Proteomes" id="UP000254866">
    <property type="component" value="Unassembled WGS sequence"/>
</dbReference>
<evidence type="ECO:0000313" key="3">
    <source>
        <dbReference type="Proteomes" id="UP000254866"/>
    </source>
</evidence>
<name>A0A370TXV5_9HELO</name>
<organism evidence="2 3">
    <name type="scientific">Venustampulla echinocandica</name>
    <dbReference type="NCBI Taxonomy" id="2656787"/>
    <lineage>
        <taxon>Eukaryota</taxon>
        <taxon>Fungi</taxon>
        <taxon>Dikarya</taxon>
        <taxon>Ascomycota</taxon>
        <taxon>Pezizomycotina</taxon>
        <taxon>Leotiomycetes</taxon>
        <taxon>Helotiales</taxon>
        <taxon>Pleuroascaceae</taxon>
        <taxon>Venustampulla</taxon>
    </lineage>
</organism>
<dbReference type="STRING" id="2656787.A0A370TXV5"/>